<gene>
    <name evidence="1" type="ORF">LOK49_LG15G00259</name>
</gene>
<dbReference type="EMBL" id="CM045768">
    <property type="protein sequence ID" value="KAI7983506.1"/>
    <property type="molecule type" value="Genomic_DNA"/>
</dbReference>
<protein>
    <submittedName>
        <fullName evidence="1">Aconitate hydratase 1</fullName>
    </submittedName>
</protein>
<keyword evidence="2" id="KW-1185">Reference proteome</keyword>
<sequence length="200" mass="21853">MIASPIPQSSPILLSPSSKTTLKDSQNASPPATTPDSQGDNGGGSSNYKDLRGYALWAISYGIASTIALRTIDALTSSRRTSGHEIAQQKKKKKKKRKLVVVPVDLVIDHSVQVDVARSENAVQENIGLEFQRNKERFVFLKWGSNVFHNRLIVPPGFGIVHQVNLEYLGRIVFNTNGVAGWGVEGIESEATMFGQTCMK</sequence>
<accession>A0ACC0F628</accession>
<comment type="caution">
    <text evidence="1">The sequence shown here is derived from an EMBL/GenBank/DDBJ whole genome shotgun (WGS) entry which is preliminary data.</text>
</comment>
<name>A0ACC0F628_9ERIC</name>
<organism evidence="1 2">
    <name type="scientific">Camellia lanceoleosa</name>
    <dbReference type="NCBI Taxonomy" id="1840588"/>
    <lineage>
        <taxon>Eukaryota</taxon>
        <taxon>Viridiplantae</taxon>
        <taxon>Streptophyta</taxon>
        <taxon>Embryophyta</taxon>
        <taxon>Tracheophyta</taxon>
        <taxon>Spermatophyta</taxon>
        <taxon>Magnoliopsida</taxon>
        <taxon>eudicotyledons</taxon>
        <taxon>Gunneridae</taxon>
        <taxon>Pentapetalae</taxon>
        <taxon>asterids</taxon>
        <taxon>Ericales</taxon>
        <taxon>Theaceae</taxon>
        <taxon>Camellia</taxon>
    </lineage>
</organism>
<reference evidence="1 2" key="1">
    <citation type="journal article" date="2022" name="Plant J.">
        <title>Chromosome-level genome of Camellia lanceoleosa provides a valuable resource for understanding genome evolution and self-incompatibility.</title>
        <authorList>
            <person name="Gong W."/>
            <person name="Xiao S."/>
            <person name="Wang L."/>
            <person name="Liao Z."/>
            <person name="Chang Y."/>
            <person name="Mo W."/>
            <person name="Hu G."/>
            <person name="Li W."/>
            <person name="Zhao G."/>
            <person name="Zhu H."/>
            <person name="Hu X."/>
            <person name="Ji K."/>
            <person name="Xiang X."/>
            <person name="Song Q."/>
            <person name="Yuan D."/>
            <person name="Jin S."/>
            <person name="Zhang L."/>
        </authorList>
    </citation>
    <scope>NUCLEOTIDE SEQUENCE [LARGE SCALE GENOMIC DNA]</scope>
    <source>
        <strain evidence="1">SQ_2022a</strain>
    </source>
</reference>
<proteinExistence type="predicted"/>
<evidence type="ECO:0000313" key="1">
    <source>
        <dbReference type="EMBL" id="KAI7983506.1"/>
    </source>
</evidence>
<evidence type="ECO:0000313" key="2">
    <source>
        <dbReference type="Proteomes" id="UP001060215"/>
    </source>
</evidence>
<dbReference type="Proteomes" id="UP001060215">
    <property type="component" value="Chromosome 11"/>
</dbReference>